<dbReference type="GO" id="GO:0016407">
    <property type="term" value="F:acetyltransferase activity"/>
    <property type="evidence" value="ECO:0007669"/>
    <property type="project" value="InterPro"/>
</dbReference>
<dbReference type="PANTHER" id="PTHR23416">
    <property type="entry name" value="SIALIC ACID SYNTHASE-RELATED"/>
    <property type="match status" value="1"/>
</dbReference>
<accession>A0A379DFZ8</accession>
<dbReference type="FunFam" id="2.160.10.10:FF:000025">
    <property type="entry name" value="Hexapeptide-repeat containing-acetyltransferase"/>
    <property type="match status" value="1"/>
</dbReference>
<dbReference type="Gene3D" id="2.160.10.10">
    <property type="entry name" value="Hexapeptide repeat proteins"/>
    <property type="match status" value="1"/>
</dbReference>
<dbReference type="InterPro" id="IPR024688">
    <property type="entry name" value="Mac_dom"/>
</dbReference>
<dbReference type="EMBL" id="UGTI01000001">
    <property type="protein sequence ID" value="SUB77266.1"/>
    <property type="molecule type" value="Genomic_DNA"/>
</dbReference>
<dbReference type="Pfam" id="PF14602">
    <property type="entry name" value="Hexapep_2"/>
    <property type="match status" value="1"/>
</dbReference>
<dbReference type="AlphaFoldDB" id="A0A379DFZ8"/>
<dbReference type="Pfam" id="PF00132">
    <property type="entry name" value="Hexapep"/>
    <property type="match status" value="1"/>
</dbReference>
<dbReference type="InterPro" id="IPR051159">
    <property type="entry name" value="Hexapeptide_acetyltransf"/>
</dbReference>
<evidence type="ECO:0000256" key="4">
    <source>
        <dbReference type="ARBA" id="ARBA00055587"/>
    </source>
</evidence>
<evidence type="ECO:0000313" key="8">
    <source>
        <dbReference type="Proteomes" id="UP000254263"/>
    </source>
</evidence>
<dbReference type="InterPro" id="IPR011004">
    <property type="entry name" value="Trimer_LpxA-like_sf"/>
</dbReference>
<feature type="domain" description="Maltose/galactoside acetyltransferase" evidence="6">
    <location>
        <begin position="4"/>
        <end position="58"/>
    </location>
</feature>
<sequence length="192" mass="21125">MTEKEKKESGLWYNPLDSELYAELMRAKKMMRRYNALEPDDREAMSRLLHELCGAVGEGSHILQPFTCDYGYNIFIGKNTFGNHNITMLDSAPIRIGDNVLIGPNVSFYSVSHPIEADMRRMGVERGRPITVGHDVWIGGGCTILPGVTIGDRAIIGAGSVVAHDIPADTIAKGSPAEVTRKIANTPKHLDY</sequence>
<evidence type="ECO:0000256" key="5">
    <source>
        <dbReference type="ARBA" id="ARBA00067695"/>
    </source>
</evidence>
<evidence type="ECO:0000259" key="6">
    <source>
        <dbReference type="SMART" id="SM01266"/>
    </source>
</evidence>
<dbReference type="InterPro" id="IPR001451">
    <property type="entry name" value="Hexapep"/>
</dbReference>
<dbReference type="CDD" id="cd03357">
    <property type="entry name" value="LbH_MAT_GAT"/>
    <property type="match status" value="1"/>
</dbReference>
<dbReference type="RefSeq" id="WP_018359463.1">
    <property type="nucleotide sequence ID" value="NZ_JASBZX010000015.1"/>
</dbReference>
<dbReference type="SMART" id="SM01266">
    <property type="entry name" value="Mac"/>
    <property type="match status" value="1"/>
</dbReference>
<keyword evidence="3 7" id="KW-0012">Acyltransferase</keyword>
<dbReference type="Proteomes" id="UP000254263">
    <property type="component" value="Unassembled WGS sequence"/>
</dbReference>
<dbReference type="Pfam" id="PF12464">
    <property type="entry name" value="Mac"/>
    <property type="match status" value="1"/>
</dbReference>
<dbReference type="SUPFAM" id="SSF51161">
    <property type="entry name" value="Trimeric LpxA-like enzymes"/>
    <property type="match status" value="1"/>
</dbReference>
<name>A0A379DFZ8_9PORP</name>
<evidence type="ECO:0000256" key="3">
    <source>
        <dbReference type="ARBA" id="ARBA00023315"/>
    </source>
</evidence>
<proteinExistence type="inferred from homology"/>
<dbReference type="GO" id="GO:0008374">
    <property type="term" value="F:O-acyltransferase activity"/>
    <property type="evidence" value="ECO:0007669"/>
    <property type="project" value="TreeGrafter"/>
</dbReference>
<reference evidence="7 8" key="1">
    <citation type="submission" date="2018-06" db="EMBL/GenBank/DDBJ databases">
        <authorList>
            <consortium name="Pathogen Informatics"/>
            <person name="Doyle S."/>
        </authorList>
    </citation>
    <scope>NUCLEOTIDE SEQUENCE [LARGE SCALE GENOMIC DNA]</scope>
    <source>
        <strain evidence="7 8">NCTC13100</strain>
    </source>
</reference>
<evidence type="ECO:0000313" key="7">
    <source>
        <dbReference type="EMBL" id="SUB77266.1"/>
    </source>
</evidence>
<evidence type="ECO:0000256" key="2">
    <source>
        <dbReference type="ARBA" id="ARBA00022679"/>
    </source>
</evidence>
<gene>
    <name evidence="7" type="primary">maa</name>
    <name evidence="7" type="ORF">NCTC13100_00381</name>
</gene>
<keyword evidence="2 7" id="KW-0808">Transferase</keyword>
<comment type="similarity">
    <text evidence="1">Belongs to the transferase hexapeptide repeat family.</text>
</comment>
<evidence type="ECO:0000256" key="1">
    <source>
        <dbReference type="ARBA" id="ARBA00007274"/>
    </source>
</evidence>
<comment type="function">
    <text evidence="4">Acetyltransferase implicated in the O-acetylation of Nod factors.</text>
</comment>
<dbReference type="PANTHER" id="PTHR23416:SF23">
    <property type="entry name" value="ACETYLTRANSFERASE C18B11.09C-RELATED"/>
    <property type="match status" value="1"/>
</dbReference>
<organism evidence="7 8">
    <name type="scientific">Porphyromonas macacae</name>
    <dbReference type="NCBI Taxonomy" id="28115"/>
    <lineage>
        <taxon>Bacteria</taxon>
        <taxon>Pseudomonadati</taxon>
        <taxon>Bacteroidota</taxon>
        <taxon>Bacteroidia</taxon>
        <taxon>Bacteroidales</taxon>
        <taxon>Porphyromonadaceae</taxon>
        <taxon>Porphyromonas</taxon>
    </lineage>
</organism>
<protein>
    <recommendedName>
        <fullName evidence="5">Nodulation protein L</fullName>
    </recommendedName>
</protein>